<protein>
    <submittedName>
        <fullName evidence="1">Minor capsid protein</fullName>
    </submittedName>
</protein>
<organism evidence="1">
    <name type="scientific">Siphoviridae sp. ctJjf17</name>
    <dbReference type="NCBI Taxonomy" id="2827839"/>
    <lineage>
        <taxon>Viruses</taxon>
        <taxon>Duplodnaviria</taxon>
        <taxon>Heunggongvirae</taxon>
        <taxon>Uroviricota</taxon>
        <taxon>Caudoviricetes</taxon>
    </lineage>
</organism>
<proteinExistence type="predicted"/>
<reference evidence="1" key="1">
    <citation type="journal article" date="2021" name="Proc. Natl. Acad. Sci. U.S.A.">
        <title>A Catalog of Tens of Thousands of Viruses from Human Metagenomes Reveals Hidden Associations with Chronic Diseases.</title>
        <authorList>
            <person name="Tisza M.J."/>
            <person name="Buck C.B."/>
        </authorList>
    </citation>
    <scope>NUCLEOTIDE SEQUENCE</scope>
    <source>
        <strain evidence="1">CtJjf17</strain>
    </source>
</reference>
<evidence type="ECO:0000313" key="1">
    <source>
        <dbReference type="EMBL" id="DAF47824.1"/>
    </source>
</evidence>
<dbReference type="Pfam" id="PF10665">
    <property type="entry name" value="Minor_capsid_1"/>
    <property type="match status" value="1"/>
</dbReference>
<dbReference type="EMBL" id="BK032560">
    <property type="protein sequence ID" value="DAF47824.1"/>
    <property type="molecule type" value="Genomic_DNA"/>
</dbReference>
<accession>A0A8S5SA78</accession>
<dbReference type="InterPro" id="IPR019612">
    <property type="entry name" value="Minor_capsid_put"/>
</dbReference>
<name>A0A8S5SA78_9CAUD</name>
<sequence length="112" mass="13195">MIDKRLLTDTIQVQLIDDVDMWGKHTHQEPFTVNFVRFDRLTIDKTEKASKLTNTVRNRTGNIFIYPRFSKVKVDDSWLQATITDEHGTYEVVSYQVNYFNGKVFSYEVNVI</sequence>